<evidence type="ECO:0000259" key="5">
    <source>
        <dbReference type="Pfam" id="PF04052"/>
    </source>
</evidence>
<evidence type="ECO:0000313" key="6">
    <source>
        <dbReference type="EMBL" id="MBZ0154977.1"/>
    </source>
</evidence>
<organism evidence="6 7">
    <name type="scientific">Candidatus Nitrobium versatile</name>
    <dbReference type="NCBI Taxonomy" id="2884831"/>
    <lineage>
        <taxon>Bacteria</taxon>
        <taxon>Pseudomonadati</taxon>
        <taxon>Nitrospirota</taxon>
        <taxon>Nitrospiria</taxon>
        <taxon>Nitrospirales</taxon>
        <taxon>Nitrospiraceae</taxon>
        <taxon>Candidatus Nitrobium</taxon>
    </lineage>
</organism>
<dbReference type="InterPro" id="IPR011659">
    <property type="entry name" value="WD40"/>
</dbReference>
<feature type="domain" description="TolB N-terminal" evidence="5">
    <location>
        <begin position="38"/>
        <end position="132"/>
    </location>
</feature>
<dbReference type="Pfam" id="PF07676">
    <property type="entry name" value="PD40"/>
    <property type="match status" value="5"/>
</dbReference>
<accession>A0A953J5F0</accession>
<dbReference type="InterPro" id="IPR014167">
    <property type="entry name" value="Tol-Pal_TolB"/>
</dbReference>
<evidence type="ECO:0000256" key="4">
    <source>
        <dbReference type="ARBA" id="ARBA00022764"/>
    </source>
</evidence>
<reference evidence="6" key="1">
    <citation type="journal article" date="2021" name="bioRxiv">
        <title>Unraveling nitrogen, sulfur and carbon metabolic pathways and microbial community transcriptional responses to substrate deprivation and toxicity stresses in a bioreactor mimicking anoxic brackish coastal sediment conditions.</title>
        <authorList>
            <person name="Martins P.D."/>
            <person name="Echeveste M.J."/>
            <person name="Arshad A."/>
            <person name="Kurth J."/>
            <person name="Ouboter H."/>
            <person name="Jetten M.S.M."/>
            <person name="Welte C.U."/>
        </authorList>
    </citation>
    <scope>NUCLEOTIDE SEQUENCE</scope>
    <source>
        <strain evidence="6">MAG_39</strain>
    </source>
</reference>
<dbReference type="InterPro" id="IPR007195">
    <property type="entry name" value="TolB_N"/>
</dbReference>
<dbReference type="Gene3D" id="3.40.50.10070">
    <property type="entry name" value="TolB, N-terminal domain"/>
    <property type="match status" value="1"/>
</dbReference>
<dbReference type="EMBL" id="JAIOIV010000017">
    <property type="protein sequence ID" value="MBZ0154977.1"/>
    <property type="molecule type" value="Genomic_DNA"/>
</dbReference>
<dbReference type="SUPFAM" id="SSF69304">
    <property type="entry name" value="Tricorn protease N-terminal domain"/>
    <property type="match status" value="1"/>
</dbReference>
<dbReference type="PANTHER" id="PTHR36842">
    <property type="entry name" value="PROTEIN TOLB HOMOLOG"/>
    <property type="match status" value="1"/>
</dbReference>
<evidence type="ECO:0000256" key="1">
    <source>
        <dbReference type="ARBA" id="ARBA00004418"/>
    </source>
</evidence>
<proteinExistence type="inferred from homology"/>
<dbReference type="InterPro" id="IPR011042">
    <property type="entry name" value="6-blade_b-propeller_TolB-like"/>
</dbReference>
<dbReference type="GO" id="GO:0042597">
    <property type="term" value="C:periplasmic space"/>
    <property type="evidence" value="ECO:0007669"/>
    <property type="project" value="UniProtKB-SubCell"/>
</dbReference>
<keyword evidence="4" id="KW-0574">Periplasm</keyword>
<protein>
    <submittedName>
        <fullName evidence="6">Tol-Pal system beta propeller repeat protein TolB</fullName>
    </submittedName>
</protein>
<evidence type="ECO:0000256" key="2">
    <source>
        <dbReference type="ARBA" id="ARBA00009820"/>
    </source>
</evidence>
<dbReference type="Gene3D" id="2.120.10.30">
    <property type="entry name" value="TolB, C-terminal domain"/>
    <property type="match status" value="2"/>
</dbReference>
<evidence type="ECO:0000256" key="3">
    <source>
        <dbReference type="ARBA" id="ARBA00022729"/>
    </source>
</evidence>
<evidence type="ECO:0000313" key="7">
    <source>
        <dbReference type="Proteomes" id="UP000705867"/>
    </source>
</evidence>
<keyword evidence="3" id="KW-0732">Signal</keyword>
<dbReference type="Proteomes" id="UP000705867">
    <property type="component" value="Unassembled WGS sequence"/>
</dbReference>
<comment type="caution">
    <text evidence="6">The sequence shown here is derived from an EMBL/GenBank/DDBJ whole genome shotgun (WGS) entry which is preliminary data.</text>
</comment>
<dbReference type="GO" id="GO:0017038">
    <property type="term" value="P:protein import"/>
    <property type="evidence" value="ECO:0007669"/>
    <property type="project" value="InterPro"/>
</dbReference>
<dbReference type="Pfam" id="PF04052">
    <property type="entry name" value="TolB_N"/>
    <property type="match status" value="1"/>
</dbReference>
<comment type="subcellular location">
    <subcellularLocation>
        <location evidence="1">Periplasm</location>
    </subcellularLocation>
</comment>
<dbReference type="SUPFAM" id="SSF52964">
    <property type="entry name" value="TolB, N-terminal domain"/>
    <property type="match status" value="1"/>
</dbReference>
<dbReference type="NCBIfam" id="TIGR02800">
    <property type="entry name" value="propeller_TolB"/>
    <property type="match status" value="1"/>
</dbReference>
<sequence length="430" mass="46840">MKGTASLFAVFPVRHLFLAALLIVLLMGSIRPAGAKVYIDITSPGFRKLPIAVQNFTGGKEVSEVVKGDLAFTGLFEPIEDPAQIEQPEQPFNPASWQGLGVELVVKGTVTMPGADRIAAVVAAYDVSEGREVFRKEYTASADILRQVGHSIANDIYTLLTGQPGIFKTKIVFVGEKGGTRELYLMDWDGHRVQGLGITGGILLTPRWSPDRTKLLYSAERHRQWGIYLLDLNTMKEKNLLTLNGLNMAGGFFPDSREFLFSSSREGNPDIYLGSTGGSKGRKVISSPWIDVSPSVSADGGSLLFVSNRSGSPQIYLCDRDGYGIRRLTFEGNYNTSPVWSPRGDRIAFVSRAGGRHHIFTIKPDGSGLVQLTISGNNEDPSFSPDGRYITFTSDRDGPKSIYLMRANGEGQVRVTPKGLKAGSSSWSPQ</sequence>
<dbReference type="PANTHER" id="PTHR36842:SF1">
    <property type="entry name" value="PROTEIN TOLB"/>
    <property type="match status" value="1"/>
</dbReference>
<dbReference type="AlphaFoldDB" id="A0A953J5F0"/>
<gene>
    <name evidence="6" type="primary">tolB</name>
    <name evidence="6" type="ORF">K8I29_02030</name>
</gene>
<reference evidence="6" key="2">
    <citation type="submission" date="2021-08" db="EMBL/GenBank/DDBJ databases">
        <authorList>
            <person name="Dalcin Martins P."/>
        </authorList>
    </citation>
    <scope>NUCLEOTIDE SEQUENCE</scope>
    <source>
        <strain evidence="6">MAG_39</strain>
    </source>
</reference>
<name>A0A953J5F0_9BACT</name>
<comment type="similarity">
    <text evidence="2">Belongs to the TolB family.</text>
</comment>